<gene>
    <name evidence="2" type="ORF">AURDEDRAFT_188761</name>
</gene>
<dbReference type="AlphaFoldDB" id="J0WRL8"/>
<dbReference type="KEGG" id="adl:AURDEDRAFT_188761"/>
<evidence type="ECO:0008006" key="4">
    <source>
        <dbReference type="Google" id="ProtNLM"/>
    </source>
</evidence>
<accession>J0WRL8</accession>
<sequence length="155" mass="15631">MRVPALIALSLFAVSASAGGTILGRQTDDKTQDCIISCTTKAAQDNTKKYQQCATQSTLTEQQKCFCKEGLYDAAGACLKSCFASAQADAAIAQIKQDCADVIAGKPLPTDLGGTAPSNPVQTGTGNNAASRLGGSVMGVGMVLVGAASAVIAVL</sequence>
<keyword evidence="1" id="KW-0732">Signal</keyword>
<evidence type="ECO:0000313" key="2">
    <source>
        <dbReference type="EMBL" id="EJD35371.1"/>
    </source>
</evidence>
<organism evidence="2 3">
    <name type="scientific">Auricularia subglabra (strain TFB-10046 / SS5)</name>
    <name type="common">White-rot fungus</name>
    <name type="synonym">Auricularia delicata (strain TFB10046)</name>
    <dbReference type="NCBI Taxonomy" id="717982"/>
    <lineage>
        <taxon>Eukaryota</taxon>
        <taxon>Fungi</taxon>
        <taxon>Dikarya</taxon>
        <taxon>Basidiomycota</taxon>
        <taxon>Agaricomycotina</taxon>
        <taxon>Agaricomycetes</taxon>
        <taxon>Auriculariales</taxon>
        <taxon>Auriculariaceae</taxon>
        <taxon>Auricularia</taxon>
    </lineage>
</organism>
<name>J0WRL8_AURST</name>
<reference evidence="3" key="1">
    <citation type="journal article" date="2012" name="Science">
        <title>The Paleozoic origin of enzymatic lignin decomposition reconstructed from 31 fungal genomes.</title>
        <authorList>
            <person name="Floudas D."/>
            <person name="Binder M."/>
            <person name="Riley R."/>
            <person name="Barry K."/>
            <person name="Blanchette R.A."/>
            <person name="Henrissat B."/>
            <person name="Martinez A.T."/>
            <person name="Otillar R."/>
            <person name="Spatafora J.W."/>
            <person name="Yadav J.S."/>
            <person name="Aerts A."/>
            <person name="Benoit I."/>
            <person name="Boyd A."/>
            <person name="Carlson A."/>
            <person name="Copeland A."/>
            <person name="Coutinho P.M."/>
            <person name="de Vries R.P."/>
            <person name="Ferreira P."/>
            <person name="Findley K."/>
            <person name="Foster B."/>
            <person name="Gaskell J."/>
            <person name="Glotzer D."/>
            <person name="Gorecki P."/>
            <person name="Heitman J."/>
            <person name="Hesse C."/>
            <person name="Hori C."/>
            <person name="Igarashi K."/>
            <person name="Jurgens J.A."/>
            <person name="Kallen N."/>
            <person name="Kersten P."/>
            <person name="Kohler A."/>
            <person name="Kuees U."/>
            <person name="Kumar T.K.A."/>
            <person name="Kuo A."/>
            <person name="LaButti K."/>
            <person name="Larrondo L.F."/>
            <person name="Lindquist E."/>
            <person name="Ling A."/>
            <person name="Lombard V."/>
            <person name="Lucas S."/>
            <person name="Lundell T."/>
            <person name="Martin R."/>
            <person name="McLaughlin D.J."/>
            <person name="Morgenstern I."/>
            <person name="Morin E."/>
            <person name="Murat C."/>
            <person name="Nagy L.G."/>
            <person name="Nolan M."/>
            <person name="Ohm R.A."/>
            <person name="Patyshakuliyeva A."/>
            <person name="Rokas A."/>
            <person name="Ruiz-Duenas F.J."/>
            <person name="Sabat G."/>
            <person name="Salamov A."/>
            <person name="Samejima M."/>
            <person name="Schmutz J."/>
            <person name="Slot J.C."/>
            <person name="St John F."/>
            <person name="Stenlid J."/>
            <person name="Sun H."/>
            <person name="Sun S."/>
            <person name="Syed K."/>
            <person name="Tsang A."/>
            <person name="Wiebenga A."/>
            <person name="Young D."/>
            <person name="Pisabarro A."/>
            <person name="Eastwood D.C."/>
            <person name="Martin F."/>
            <person name="Cullen D."/>
            <person name="Grigoriev I.V."/>
            <person name="Hibbett D.S."/>
        </authorList>
    </citation>
    <scope>NUCLEOTIDE SEQUENCE [LARGE SCALE GENOMIC DNA]</scope>
    <source>
        <strain evidence="3">TFB10046</strain>
    </source>
</reference>
<dbReference type="Proteomes" id="UP000006514">
    <property type="component" value="Unassembled WGS sequence"/>
</dbReference>
<protein>
    <recommendedName>
        <fullName evidence="4">Extracellular membrane protein CFEM domain-containing protein</fullName>
    </recommendedName>
</protein>
<dbReference type="EMBL" id="JH687893">
    <property type="protein sequence ID" value="EJD35371.1"/>
    <property type="molecule type" value="Genomic_DNA"/>
</dbReference>
<evidence type="ECO:0000256" key="1">
    <source>
        <dbReference type="SAM" id="SignalP"/>
    </source>
</evidence>
<dbReference type="InParanoid" id="J0WRL8"/>
<feature type="signal peptide" evidence="1">
    <location>
        <begin position="1"/>
        <end position="18"/>
    </location>
</feature>
<keyword evidence="3" id="KW-1185">Reference proteome</keyword>
<feature type="chain" id="PRO_5003741013" description="Extracellular membrane protein CFEM domain-containing protein" evidence="1">
    <location>
        <begin position="19"/>
        <end position="155"/>
    </location>
</feature>
<proteinExistence type="predicted"/>
<evidence type="ECO:0000313" key="3">
    <source>
        <dbReference type="Proteomes" id="UP000006514"/>
    </source>
</evidence>